<keyword evidence="1" id="KW-0511">Multifunctional enzyme</keyword>
<gene>
    <name evidence="3" type="ORF">OXX778_LOCUS18958</name>
</gene>
<feature type="domain" description="Reverse transcriptase/retrotransposon-derived protein RNase H-like" evidence="2">
    <location>
        <begin position="140"/>
        <end position="197"/>
    </location>
</feature>
<keyword evidence="4" id="KW-1185">Reference proteome</keyword>
<dbReference type="InterPro" id="IPR043502">
    <property type="entry name" value="DNA/RNA_pol_sf"/>
</dbReference>
<name>A0A814KT45_9BILA</name>
<dbReference type="PANTHER" id="PTHR37984">
    <property type="entry name" value="PROTEIN CBG26694"/>
    <property type="match status" value="1"/>
</dbReference>
<reference evidence="3" key="1">
    <citation type="submission" date="2021-02" db="EMBL/GenBank/DDBJ databases">
        <authorList>
            <person name="Nowell W R."/>
        </authorList>
    </citation>
    <scope>NUCLEOTIDE SEQUENCE</scope>
    <source>
        <strain evidence="3">Ploen Becks lab</strain>
    </source>
</reference>
<dbReference type="Proteomes" id="UP000663879">
    <property type="component" value="Unassembled WGS sequence"/>
</dbReference>
<evidence type="ECO:0000259" key="2">
    <source>
        <dbReference type="Pfam" id="PF17919"/>
    </source>
</evidence>
<dbReference type="OrthoDB" id="115435at2759"/>
<dbReference type="InterPro" id="IPR050951">
    <property type="entry name" value="Retrovirus_Pol_polyprotein"/>
</dbReference>
<evidence type="ECO:0000256" key="1">
    <source>
        <dbReference type="ARBA" id="ARBA00023268"/>
    </source>
</evidence>
<dbReference type="Pfam" id="PF17919">
    <property type="entry name" value="RT_RNaseH_2"/>
    <property type="match status" value="1"/>
</dbReference>
<dbReference type="SUPFAM" id="SSF56672">
    <property type="entry name" value="DNA/RNA polymerases"/>
    <property type="match status" value="1"/>
</dbReference>
<evidence type="ECO:0000313" key="4">
    <source>
        <dbReference type="Proteomes" id="UP000663879"/>
    </source>
</evidence>
<dbReference type="EMBL" id="CAJNOC010005491">
    <property type="protein sequence ID" value="CAF1053840.1"/>
    <property type="molecule type" value="Genomic_DNA"/>
</dbReference>
<protein>
    <recommendedName>
        <fullName evidence="2">Reverse transcriptase/retrotransposon-derived protein RNase H-like domain-containing protein</fullName>
    </recommendedName>
</protein>
<proteinExistence type="predicted"/>
<dbReference type="PANTHER" id="PTHR37984:SF5">
    <property type="entry name" value="PROTEIN NYNRIN-LIKE"/>
    <property type="match status" value="1"/>
</dbReference>
<dbReference type="InterPro" id="IPR041577">
    <property type="entry name" value="RT_RNaseH_2"/>
</dbReference>
<accession>A0A814KT45</accession>
<dbReference type="AlphaFoldDB" id="A0A814KT45"/>
<dbReference type="GO" id="GO:0003824">
    <property type="term" value="F:catalytic activity"/>
    <property type="evidence" value="ECO:0007669"/>
    <property type="project" value="UniProtKB-KW"/>
</dbReference>
<organism evidence="3 4">
    <name type="scientific">Brachionus calyciflorus</name>
    <dbReference type="NCBI Taxonomy" id="104777"/>
    <lineage>
        <taxon>Eukaryota</taxon>
        <taxon>Metazoa</taxon>
        <taxon>Spiralia</taxon>
        <taxon>Gnathifera</taxon>
        <taxon>Rotifera</taxon>
        <taxon>Eurotatoria</taxon>
        <taxon>Monogononta</taxon>
        <taxon>Pseudotrocha</taxon>
        <taxon>Ploima</taxon>
        <taxon>Brachionidae</taxon>
        <taxon>Brachionus</taxon>
    </lineage>
</organism>
<dbReference type="Gene3D" id="3.10.10.10">
    <property type="entry name" value="HIV Type 1 Reverse Transcriptase, subunit A, domain 1"/>
    <property type="match status" value="1"/>
</dbReference>
<evidence type="ECO:0000313" key="3">
    <source>
        <dbReference type="EMBL" id="CAF1053840.1"/>
    </source>
</evidence>
<sequence>MLSFPEDKIYLNKDIKELDRDTADMLFTELNVDELELEEENFWDMSEIKLEPASNLNSKELIHFDKLKNSASKMFANDIDELGACSIMEHKIRIKSDNQLPLYTPPYRKSKTERDFLISEIDKMLKTGIIRPSISPWSSDALTSYPVLRLADVNRPFLLYTDASGYAVGAILAQIDDDGKEYVVAYASRLMTKHEIN</sequence>
<comment type="caution">
    <text evidence="3">The sequence shown here is derived from an EMBL/GenBank/DDBJ whole genome shotgun (WGS) entry which is preliminary data.</text>
</comment>